<dbReference type="FunFam" id="3.40.30.10:FF:000101">
    <property type="entry name" value="2-cys peroxiredoxin"/>
    <property type="match status" value="1"/>
</dbReference>
<keyword evidence="5" id="KW-1015">Disulfide bond</keyword>
<dbReference type="PANTHER" id="PTHR10681:SF121">
    <property type="entry name" value="ALKYL HYDROPEROXIDE REDUCTASE C"/>
    <property type="match status" value="1"/>
</dbReference>
<keyword evidence="2 9" id="KW-0575">Peroxidase</keyword>
<evidence type="ECO:0000256" key="7">
    <source>
        <dbReference type="PIRSR" id="PIRSR000239-1"/>
    </source>
</evidence>
<evidence type="ECO:0000256" key="5">
    <source>
        <dbReference type="ARBA" id="ARBA00023157"/>
    </source>
</evidence>
<dbReference type="PIRSF" id="PIRSF000239">
    <property type="entry name" value="AHPC"/>
    <property type="match status" value="1"/>
</dbReference>
<dbReference type="RefSeq" id="WP_045669123.1">
    <property type="nucleotide sequence ID" value="NZ_CP011058.1"/>
</dbReference>
<dbReference type="PATRIC" id="fig|1126833.4.peg.524"/>
<proteinExistence type="inferred from homology"/>
<dbReference type="Pfam" id="PF00578">
    <property type="entry name" value="AhpC-TSA"/>
    <property type="match status" value="1"/>
</dbReference>
<dbReference type="GO" id="GO:0033554">
    <property type="term" value="P:cellular response to stress"/>
    <property type="evidence" value="ECO:0007669"/>
    <property type="project" value="TreeGrafter"/>
</dbReference>
<keyword evidence="3" id="KW-0049">Antioxidant</keyword>
<gene>
    <name evidence="9" type="ORF">VN24_02380</name>
</gene>
<keyword evidence="10" id="KW-1185">Reference proteome</keyword>
<feature type="active site" description="Cysteine sulfenic acid (-SOH) intermediate; for peroxidase activity" evidence="7">
    <location>
        <position position="51"/>
    </location>
</feature>
<evidence type="ECO:0000256" key="3">
    <source>
        <dbReference type="ARBA" id="ARBA00022862"/>
    </source>
</evidence>
<dbReference type="InterPro" id="IPR000866">
    <property type="entry name" value="AhpC/TSA"/>
</dbReference>
<name>A0A0D5NFK9_9BACL</name>
<evidence type="ECO:0000256" key="4">
    <source>
        <dbReference type="ARBA" id="ARBA00023002"/>
    </source>
</evidence>
<dbReference type="AlphaFoldDB" id="A0A0D5NFK9"/>
<dbReference type="HOGENOM" id="CLU_042529_21_1_9"/>
<accession>A0A0D5NFK9</accession>
<dbReference type="Gene3D" id="3.40.30.10">
    <property type="entry name" value="Glutaredoxin"/>
    <property type="match status" value="1"/>
</dbReference>
<dbReference type="GO" id="GO:0045454">
    <property type="term" value="P:cell redox homeostasis"/>
    <property type="evidence" value="ECO:0007669"/>
    <property type="project" value="TreeGrafter"/>
</dbReference>
<dbReference type="PROSITE" id="PS51352">
    <property type="entry name" value="THIOREDOXIN_2"/>
    <property type="match status" value="1"/>
</dbReference>
<comment type="similarity">
    <text evidence="1">Belongs to the peroxiredoxin family. AhpC/Prx1 subfamily.</text>
</comment>
<evidence type="ECO:0000259" key="8">
    <source>
        <dbReference type="PROSITE" id="PS51352"/>
    </source>
</evidence>
<evidence type="ECO:0000313" key="9">
    <source>
        <dbReference type="EMBL" id="AJY73688.1"/>
    </source>
</evidence>
<dbReference type="Proteomes" id="UP000032633">
    <property type="component" value="Chromosome"/>
</dbReference>
<dbReference type="InterPro" id="IPR024706">
    <property type="entry name" value="Peroxiredoxin_AhpC-typ"/>
</dbReference>
<dbReference type="InterPro" id="IPR036249">
    <property type="entry name" value="Thioredoxin-like_sf"/>
</dbReference>
<dbReference type="OrthoDB" id="9812811at2"/>
<evidence type="ECO:0000256" key="6">
    <source>
        <dbReference type="ARBA" id="ARBA00023284"/>
    </source>
</evidence>
<evidence type="ECO:0000256" key="2">
    <source>
        <dbReference type="ARBA" id="ARBA00022559"/>
    </source>
</evidence>
<sequence>MAERLVGRTAPDFTMETVDGEGKNFGKVSLSDYRGKWLVLFFYPLDFTFVCPTEITGLSAAAGEFAKLNTEVLGVSTDSIHSHKAWINTPQDSNGLGKLNFPLAADLTKKVAKDYGILIEEEGIALRGLFIIDPEGELKYQVVNHNDVGRSVDETLRVLQALQSGGLCPMNWKPGDKNLVLA</sequence>
<feature type="domain" description="Thioredoxin" evidence="8">
    <location>
        <begin position="4"/>
        <end position="164"/>
    </location>
</feature>
<evidence type="ECO:0000313" key="10">
    <source>
        <dbReference type="Proteomes" id="UP000032633"/>
    </source>
</evidence>
<dbReference type="InterPro" id="IPR013766">
    <property type="entry name" value="Thioredoxin_domain"/>
</dbReference>
<dbReference type="CDD" id="cd03015">
    <property type="entry name" value="PRX_Typ2cys"/>
    <property type="match status" value="1"/>
</dbReference>
<dbReference type="STRING" id="1126833.VN24_02380"/>
<dbReference type="EMBL" id="CP011058">
    <property type="protein sequence ID" value="AJY73688.1"/>
    <property type="molecule type" value="Genomic_DNA"/>
</dbReference>
<dbReference type="KEGG" id="pbj:VN24_02380"/>
<reference evidence="10" key="2">
    <citation type="submission" date="2015-03" db="EMBL/GenBank/DDBJ databases">
        <title>Genome sequence of Paenibacillus beijingensis strain DSM 24997T.</title>
        <authorList>
            <person name="Kwak Y."/>
            <person name="Shin J.-H."/>
        </authorList>
    </citation>
    <scope>NUCLEOTIDE SEQUENCE [LARGE SCALE GENOMIC DNA]</scope>
    <source>
        <strain evidence="10">DSM 24997</strain>
    </source>
</reference>
<protein>
    <submittedName>
        <fullName evidence="9">Thioredoxin peroxidase</fullName>
    </submittedName>
</protein>
<keyword evidence="6" id="KW-0676">Redox-active center</keyword>
<dbReference type="InterPro" id="IPR050217">
    <property type="entry name" value="Peroxiredoxin"/>
</dbReference>
<dbReference type="GO" id="GO:0006979">
    <property type="term" value="P:response to oxidative stress"/>
    <property type="evidence" value="ECO:0007669"/>
    <property type="project" value="TreeGrafter"/>
</dbReference>
<dbReference type="GO" id="GO:0008379">
    <property type="term" value="F:thioredoxin peroxidase activity"/>
    <property type="evidence" value="ECO:0007669"/>
    <property type="project" value="TreeGrafter"/>
</dbReference>
<dbReference type="GO" id="GO:0042744">
    <property type="term" value="P:hydrogen peroxide catabolic process"/>
    <property type="evidence" value="ECO:0007669"/>
    <property type="project" value="TreeGrafter"/>
</dbReference>
<evidence type="ECO:0000256" key="1">
    <source>
        <dbReference type="ARBA" id="ARBA00009796"/>
    </source>
</evidence>
<organism evidence="9 10">
    <name type="scientific">Paenibacillus beijingensis</name>
    <dbReference type="NCBI Taxonomy" id="1126833"/>
    <lineage>
        <taxon>Bacteria</taxon>
        <taxon>Bacillati</taxon>
        <taxon>Bacillota</taxon>
        <taxon>Bacilli</taxon>
        <taxon>Bacillales</taxon>
        <taxon>Paenibacillaceae</taxon>
        <taxon>Paenibacillus</taxon>
    </lineage>
</organism>
<dbReference type="SUPFAM" id="SSF52833">
    <property type="entry name" value="Thioredoxin-like"/>
    <property type="match status" value="1"/>
</dbReference>
<dbReference type="PANTHER" id="PTHR10681">
    <property type="entry name" value="THIOREDOXIN PEROXIDASE"/>
    <property type="match status" value="1"/>
</dbReference>
<keyword evidence="4" id="KW-0560">Oxidoreductase</keyword>
<reference evidence="9 10" key="1">
    <citation type="journal article" date="2015" name="J. Biotechnol.">
        <title>Complete genome sequence of Paenibacillus beijingensis 7188(T) (=DSM 24997(T)), a novel rhizobacterium from jujube garden soil.</title>
        <authorList>
            <person name="Kwak Y."/>
            <person name="Shin J.H."/>
        </authorList>
    </citation>
    <scope>NUCLEOTIDE SEQUENCE [LARGE SCALE GENOMIC DNA]</scope>
    <source>
        <strain evidence="9 10">DSM 24997</strain>
    </source>
</reference>
<dbReference type="GO" id="GO:0005829">
    <property type="term" value="C:cytosol"/>
    <property type="evidence" value="ECO:0007669"/>
    <property type="project" value="TreeGrafter"/>
</dbReference>